<reference evidence="2" key="1">
    <citation type="journal article" date="2014" name="Front. Microbiol.">
        <title>High frequency of phylogenetically diverse reductive dehalogenase-homologous genes in deep subseafloor sedimentary metagenomes.</title>
        <authorList>
            <person name="Kawai M."/>
            <person name="Futagami T."/>
            <person name="Toyoda A."/>
            <person name="Takaki Y."/>
            <person name="Nishi S."/>
            <person name="Hori S."/>
            <person name="Arai W."/>
            <person name="Tsubouchi T."/>
            <person name="Morono Y."/>
            <person name="Uchiyama I."/>
            <person name="Ito T."/>
            <person name="Fujiyama A."/>
            <person name="Inagaki F."/>
            <person name="Takami H."/>
        </authorList>
    </citation>
    <scope>NUCLEOTIDE SEQUENCE</scope>
    <source>
        <strain evidence="2">Expedition CK06-06</strain>
    </source>
</reference>
<feature type="compositionally biased region" description="Pro residues" evidence="1">
    <location>
        <begin position="181"/>
        <end position="196"/>
    </location>
</feature>
<comment type="caution">
    <text evidence="2">The sequence shown here is derived from an EMBL/GenBank/DDBJ whole genome shotgun (WGS) entry which is preliminary data.</text>
</comment>
<feature type="compositionally biased region" description="Pro residues" evidence="1">
    <location>
        <begin position="96"/>
        <end position="105"/>
    </location>
</feature>
<feature type="region of interest" description="Disordered" evidence="1">
    <location>
        <begin position="165"/>
        <end position="220"/>
    </location>
</feature>
<protein>
    <submittedName>
        <fullName evidence="2">Uncharacterized protein</fullName>
    </submittedName>
</protein>
<dbReference type="EMBL" id="BART01009380">
    <property type="protein sequence ID" value="GAG67449.1"/>
    <property type="molecule type" value="Genomic_DNA"/>
</dbReference>
<name>X0ZDV0_9ZZZZ</name>
<evidence type="ECO:0000256" key="1">
    <source>
        <dbReference type="SAM" id="MobiDB-lite"/>
    </source>
</evidence>
<accession>X0ZDV0</accession>
<organism evidence="2">
    <name type="scientific">marine sediment metagenome</name>
    <dbReference type="NCBI Taxonomy" id="412755"/>
    <lineage>
        <taxon>unclassified sequences</taxon>
        <taxon>metagenomes</taxon>
        <taxon>ecological metagenomes</taxon>
    </lineage>
</organism>
<gene>
    <name evidence="2" type="ORF">S01H4_20795</name>
</gene>
<evidence type="ECO:0000313" key="2">
    <source>
        <dbReference type="EMBL" id="GAG67449.1"/>
    </source>
</evidence>
<dbReference type="AlphaFoldDB" id="X0ZDV0"/>
<feature type="region of interest" description="Disordered" evidence="1">
    <location>
        <begin position="94"/>
        <end position="121"/>
    </location>
</feature>
<sequence>MIYGIPEQLLKIASWRVSSGKGKEAADSNVKEAFIPTGMEGGGGGMPPGMAGGMPPMPPMPPVGAMGPADAGMGMPPGMPMDMGMGMPPEAAMGAMPPPPPPPAEAAPATTGGKGGSSKIDPSMIYTEMINVRRLLTTMFKNLGWELPPDVLDNTEIARAIASGESASAAPPQGGEMAASIPPPPEPPPAAAPAPPAEKQGSDGEISMTMGVPHATPSHKTVANGWDAVAALSRSLMAKRPSDVR</sequence>
<proteinExistence type="predicted"/>